<evidence type="ECO:0000313" key="4">
    <source>
        <dbReference type="Proteomes" id="UP001283341"/>
    </source>
</evidence>
<evidence type="ECO:0000256" key="1">
    <source>
        <dbReference type="SAM" id="Phobius"/>
    </source>
</evidence>
<keyword evidence="1" id="KW-0812">Transmembrane</keyword>
<dbReference type="PANTHER" id="PTHR37019">
    <property type="entry name" value="CHROMOSOME 1, WHOLE GENOME SHOTGUN SEQUENCE"/>
    <property type="match status" value="1"/>
</dbReference>
<gene>
    <name evidence="3" type="ORF">B0H66DRAFT_554912</name>
</gene>
<reference evidence="3" key="1">
    <citation type="journal article" date="2023" name="Mol. Phylogenet. Evol.">
        <title>Genome-scale phylogeny and comparative genomics of the fungal order Sordariales.</title>
        <authorList>
            <person name="Hensen N."/>
            <person name="Bonometti L."/>
            <person name="Westerberg I."/>
            <person name="Brannstrom I.O."/>
            <person name="Guillou S."/>
            <person name="Cros-Aarteil S."/>
            <person name="Calhoun S."/>
            <person name="Haridas S."/>
            <person name="Kuo A."/>
            <person name="Mondo S."/>
            <person name="Pangilinan J."/>
            <person name="Riley R."/>
            <person name="LaButti K."/>
            <person name="Andreopoulos B."/>
            <person name="Lipzen A."/>
            <person name="Chen C."/>
            <person name="Yan M."/>
            <person name="Daum C."/>
            <person name="Ng V."/>
            <person name="Clum A."/>
            <person name="Steindorff A."/>
            <person name="Ohm R.A."/>
            <person name="Martin F."/>
            <person name="Silar P."/>
            <person name="Natvig D.O."/>
            <person name="Lalanne C."/>
            <person name="Gautier V."/>
            <person name="Ament-Velasquez S.L."/>
            <person name="Kruys A."/>
            <person name="Hutchinson M.I."/>
            <person name="Powell A.J."/>
            <person name="Barry K."/>
            <person name="Miller A.N."/>
            <person name="Grigoriev I.V."/>
            <person name="Debuchy R."/>
            <person name="Gladieux P."/>
            <person name="Hiltunen Thoren M."/>
            <person name="Johannesson H."/>
        </authorList>
    </citation>
    <scope>NUCLEOTIDE SEQUENCE</scope>
    <source>
        <strain evidence="3">CBS 118394</strain>
    </source>
</reference>
<keyword evidence="1" id="KW-1133">Transmembrane helix</keyword>
<dbReference type="PANTHER" id="PTHR37019:SF2">
    <property type="entry name" value="EXPERA DOMAIN-CONTAINING PROTEIN"/>
    <property type="match status" value="1"/>
</dbReference>
<dbReference type="EMBL" id="JAUEDM010000003">
    <property type="protein sequence ID" value="KAK3322665.1"/>
    <property type="molecule type" value="Genomic_DNA"/>
</dbReference>
<evidence type="ECO:0000259" key="2">
    <source>
        <dbReference type="Pfam" id="PF24803"/>
    </source>
</evidence>
<comment type="caution">
    <text evidence="3">The sequence shown here is derived from an EMBL/GenBank/DDBJ whole genome shotgun (WGS) entry which is preliminary data.</text>
</comment>
<keyword evidence="1" id="KW-0472">Membrane</keyword>
<dbReference type="Pfam" id="PF24803">
    <property type="entry name" value="DUF7704"/>
    <property type="match status" value="1"/>
</dbReference>
<reference evidence="3" key="2">
    <citation type="submission" date="2023-06" db="EMBL/GenBank/DDBJ databases">
        <authorList>
            <consortium name="Lawrence Berkeley National Laboratory"/>
            <person name="Haridas S."/>
            <person name="Hensen N."/>
            <person name="Bonometti L."/>
            <person name="Westerberg I."/>
            <person name="Brannstrom I.O."/>
            <person name="Guillou S."/>
            <person name="Cros-Aarteil S."/>
            <person name="Calhoun S."/>
            <person name="Kuo A."/>
            <person name="Mondo S."/>
            <person name="Pangilinan J."/>
            <person name="Riley R."/>
            <person name="Labutti K."/>
            <person name="Andreopoulos B."/>
            <person name="Lipzen A."/>
            <person name="Chen C."/>
            <person name="Yanf M."/>
            <person name="Daum C."/>
            <person name="Ng V."/>
            <person name="Clum A."/>
            <person name="Steindorff A."/>
            <person name="Ohm R."/>
            <person name="Martin F."/>
            <person name="Silar P."/>
            <person name="Natvig D."/>
            <person name="Lalanne C."/>
            <person name="Gautier V."/>
            <person name="Ament-Velasquez S.L."/>
            <person name="Kruys A."/>
            <person name="Hutchinson M.I."/>
            <person name="Powell A.J."/>
            <person name="Barry K."/>
            <person name="Miller A.N."/>
            <person name="Grigoriev I.V."/>
            <person name="Debuchy R."/>
            <person name="Gladieux P."/>
            <person name="Thoren M.H."/>
            <person name="Johannesson H."/>
        </authorList>
    </citation>
    <scope>NUCLEOTIDE SEQUENCE</scope>
    <source>
        <strain evidence="3">CBS 118394</strain>
    </source>
</reference>
<evidence type="ECO:0000313" key="3">
    <source>
        <dbReference type="EMBL" id="KAK3322665.1"/>
    </source>
</evidence>
<organism evidence="3 4">
    <name type="scientific">Apodospora peruviana</name>
    <dbReference type="NCBI Taxonomy" id="516989"/>
    <lineage>
        <taxon>Eukaryota</taxon>
        <taxon>Fungi</taxon>
        <taxon>Dikarya</taxon>
        <taxon>Ascomycota</taxon>
        <taxon>Pezizomycotina</taxon>
        <taxon>Sordariomycetes</taxon>
        <taxon>Sordariomycetidae</taxon>
        <taxon>Sordariales</taxon>
        <taxon>Lasiosphaeriaceae</taxon>
        <taxon>Apodospora</taxon>
    </lineage>
</organism>
<name>A0AAE0ICY6_9PEZI</name>
<dbReference type="Proteomes" id="UP001283341">
    <property type="component" value="Unassembled WGS sequence"/>
</dbReference>
<feature type="transmembrane region" description="Helical" evidence="1">
    <location>
        <begin position="117"/>
        <end position="139"/>
    </location>
</feature>
<keyword evidence="4" id="KW-1185">Reference proteome</keyword>
<feature type="domain" description="DUF7704" evidence="2">
    <location>
        <begin position="4"/>
        <end position="147"/>
    </location>
</feature>
<dbReference type="InterPro" id="IPR056121">
    <property type="entry name" value="DUF7704"/>
</dbReference>
<sequence length="163" mass="17272">MARSTIPTFPLIIFGVVEPALLIWAYIVGTADPFAYFADQAPNHAITASNSFPPQALGLTLQMLNVLLLLAPIAVLCSFSRDATTARAYLLAVALADYGHIYGTYRAVGADYFWNPAGWNGMVAGSVGVSAALNVLRLLTLAGGFGPIRETLSGVTKNGKKRI</sequence>
<dbReference type="AlphaFoldDB" id="A0AAE0ICY6"/>
<proteinExistence type="predicted"/>
<accession>A0AAE0ICY6</accession>
<protein>
    <recommendedName>
        <fullName evidence="2">DUF7704 domain-containing protein</fullName>
    </recommendedName>
</protein>
<feature type="transmembrane region" description="Helical" evidence="1">
    <location>
        <begin position="88"/>
        <end position="105"/>
    </location>
</feature>
<feature type="transmembrane region" description="Helical" evidence="1">
    <location>
        <begin position="7"/>
        <end position="27"/>
    </location>
</feature>
<feature type="transmembrane region" description="Helical" evidence="1">
    <location>
        <begin position="56"/>
        <end position="76"/>
    </location>
</feature>